<dbReference type="PANTHER" id="PTHR14995:SF2">
    <property type="entry name" value="PROTEIN AMNIONLESS"/>
    <property type="match status" value="1"/>
</dbReference>
<dbReference type="GO" id="GO:0015031">
    <property type="term" value="P:protein transport"/>
    <property type="evidence" value="ECO:0007669"/>
    <property type="project" value="UniProtKB-KW"/>
</dbReference>
<organism evidence="11 12">
    <name type="scientific">Buteo japonicus</name>
    <dbReference type="NCBI Taxonomy" id="224669"/>
    <lineage>
        <taxon>Eukaryota</taxon>
        <taxon>Metazoa</taxon>
        <taxon>Chordata</taxon>
        <taxon>Craniata</taxon>
        <taxon>Vertebrata</taxon>
        <taxon>Euteleostomi</taxon>
        <taxon>Archelosauria</taxon>
        <taxon>Archosauria</taxon>
        <taxon>Dinosauria</taxon>
        <taxon>Saurischia</taxon>
        <taxon>Theropoda</taxon>
        <taxon>Coelurosauria</taxon>
        <taxon>Aves</taxon>
        <taxon>Neognathae</taxon>
        <taxon>Neoaves</taxon>
        <taxon>Telluraves</taxon>
        <taxon>Accipitrimorphae</taxon>
        <taxon>Accipitriformes</taxon>
        <taxon>Accipitridae</taxon>
        <taxon>Accipitrinae</taxon>
        <taxon>Buteo</taxon>
    </lineage>
</organism>
<evidence type="ECO:0000256" key="10">
    <source>
        <dbReference type="SAM" id="MobiDB-lite"/>
    </source>
</evidence>
<evidence type="ECO:0000256" key="6">
    <source>
        <dbReference type="ARBA" id="ARBA00022729"/>
    </source>
</evidence>
<keyword evidence="4" id="KW-1003">Cell membrane</keyword>
<evidence type="ECO:0000256" key="3">
    <source>
        <dbReference type="ARBA" id="ARBA00022448"/>
    </source>
</evidence>
<keyword evidence="7" id="KW-0653">Protein transport</keyword>
<protein>
    <recommendedName>
        <fullName evidence="2">Protein amnionless</fullName>
    </recommendedName>
</protein>
<dbReference type="Ensembl" id="ENSBJAT00000015596.1">
    <property type="protein sequence ID" value="ENSBJAP00000015182.1"/>
    <property type="gene ID" value="ENSBJAG00000010059.1"/>
</dbReference>
<dbReference type="AlphaFoldDB" id="A0A8C0BDA6"/>
<keyword evidence="6" id="KW-0732">Signal</keyword>
<evidence type="ECO:0000256" key="7">
    <source>
        <dbReference type="ARBA" id="ARBA00022927"/>
    </source>
</evidence>
<feature type="region of interest" description="Disordered" evidence="10">
    <location>
        <begin position="282"/>
        <end position="306"/>
    </location>
</feature>
<keyword evidence="5" id="KW-0812">Transmembrane</keyword>
<dbReference type="GO" id="GO:0030139">
    <property type="term" value="C:endocytic vesicle"/>
    <property type="evidence" value="ECO:0007669"/>
    <property type="project" value="TreeGrafter"/>
</dbReference>
<sequence length="441" mass="46727">SGAPGRVRQSAAAAVYKQWIPNTNFETASNWEKGRVPCASDVVRFEKNKVSYLPLNGEFVLASGAGFAAFDGSWDPGCDSGILCPDQSPRQPLINHANSAQTLLQSGRIFSVDEERVPCRYDDVIFQPETSFRVNVDSSQRVIHLRSISLMGQELSSPEAWAGYLRGPSAPLQFHGNGTLRVTGTGCPDKSGCACGNAPVSLPIDGHRICAALLGVSGRQCPAPACQSPLQPLGHCCGVCGEWGAWPYSSSPLCWLPQFPSPGSRSLKPLGEFHISTNCSGMGSAGVPQSPPSPQSQGSVAESQPCSPKTRYMQSVLEGHMGESFPGKASLQNMVETKSLSSNPVNKKTSEGARGFLGQHCSGRAVELPLLSPARPVAQIYWRVLSAFRGSRSCAAVAAVCPGSVTVSCLSVFGLQEPPLTWISLLILTCRSTGTGWSKAC</sequence>
<dbReference type="GO" id="GO:0016324">
    <property type="term" value="C:apical plasma membrane"/>
    <property type="evidence" value="ECO:0007669"/>
    <property type="project" value="TreeGrafter"/>
</dbReference>
<keyword evidence="9" id="KW-0472">Membrane</keyword>
<reference evidence="11" key="2">
    <citation type="submission" date="2025-09" db="UniProtKB">
        <authorList>
            <consortium name="Ensembl"/>
        </authorList>
    </citation>
    <scope>IDENTIFICATION</scope>
</reference>
<dbReference type="InterPro" id="IPR026112">
    <property type="entry name" value="AMN"/>
</dbReference>
<name>A0A8C0BDA6_9AVES</name>
<comment type="subcellular location">
    <subcellularLocation>
        <location evidence="1">Cell membrane</location>
        <topology evidence="1">Single-pass type I membrane protein</topology>
    </subcellularLocation>
</comment>
<evidence type="ECO:0000256" key="5">
    <source>
        <dbReference type="ARBA" id="ARBA00022692"/>
    </source>
</evidence>
<keyword evidence="8" id="KW-1133">Transmembrane helix</keyword>
<proteinExistence type="predicted"/>
<evidence type="ECO:0000313" key="12">
    <source>
        <dbReference type="Proteomes" id="UP000694555"/>
    </source>
</evidence>
<dbReference type="GO" id="GO:0006898">
    <property type="term" value="P:receptor-mediated endocytosis"/>
    <property type="evidence" value="ECO:0007669"/>
    <property type="project" value="TreeGrafter"/>
</dbReference>
<evidence type="ECO:0000256" key="1">
    <source>
        <dbReference type="ARBA" id="ARBA00004251"/>
    </source>
</evidence>
<reference evidence="11" key="1">
    <citation type="submission" date="2025-08" db="UniProtKB">
        <authorList>
            <consortium name="Ensembl"/>
        </authorList>
    </citation>
    <scope>IDENTIFICATION</scope>
</reference>
<dbReference type="Pfam" id="PF14828">
    <property type="entry name" value="Amnionless"/>
    <property type="match status" value="1"/>
</dbReference>
<evidence type="ECO:0000256" key="2">
    <source>
        <dbReference type="ARBA" id="ARBA00021200"/>
    </source>
</evidence>
<dbReference type="PANTHER" id="PTHR14995">
    <property type="entry name" value="AMNIONLESS"/>
    <property type="match status" value="1"/>
</dbReference>
<keyword evidence="3" id="KW-0813">Transport</keyword>
<evidence type="ECO:0000256" key="4">
    <source>
        <dbReference type="ARBA" id="ARBA00022475"/>
    </source>
</evidence>
<evidence type="ECO:0000313" key="11">
    <source>
        <dbReference type="Ensembl" id="ENSBJAP00000015182.1"/>
    </source>
</evidence>
<keyword evidence="12" id="KW-1185">Reference proteome</keyword>
<evidence type="ECO:0000256" key="9">
    <source>
        <dbReference type="ARBA" id="ARBA00023136"/>
    </source>
</evidence>
<accession>A0A8C0BDA6</accession>
<dbReference type="Proteomes" id="UP000694555">
    <property type="component" value="Unplaced"/>
</dbReference>
<evidence type="ECO:0000256" key="8">
    <source>
        <dbReference type="ARBA" id="ARBA00022989"/>
    </source>
</evidence>